<keyword evidence="4" id="KW-1185">Reference proteome</keyword>
<evidence type="ECO:0000259" key="2">
    <source>
        <dbReference type="SMART" id="SM00014"/>
    </source>
</evidence>
<dbReference type="InterPro" id="IPR036938">
    <property type="entry name" value="PAP2/HPO_sf"/>
</dbReference>
<dbReference type="SMART" id="SM00014">
    <property type="entry name" value="acidPPc"/>
    <property type="match status" value="1"/>
</dbReference>
<dbReference type="EMBL" id="JBBAXC010000005">
    <property type="protein sequence ID" value="MEI5907033.1"/>
    <property type="molecule type" value="Genomic_DNA"/>
</dbReference>
<evidence type="ECO:0000313" key="3">
    <source>
        <dbReference type="EMBL" id="MEI5907033.1"/>
    </source>
</evidence>
<name>A0ABU8HCW3_9BACI</name>
<dbReference type="Proteomes" id="UP001312865">
    <property type="component" value="Unassembled WGS sequence"/>
</dbReference>
<accession>A0ABU8HCW3</accession>
<evidence type="ECO:0000256" key="1">
    <source>
        <dbReference type="SAM" id="Phobius"/>
    </source>
</evidence>
<dbReference type="CDD" id="cd03392">
    <property type="entry name" value="PAP2_like_2"/>
    <property type="match status" value="1"/>
</dbReference>
<feature type="transmembrane region" description="Helical" evidence="1">
    <location>
        <begin position="171"/>
        <end position="192"/>
    </location>
</feature>
<proteinExistence type="predicted"/>
<dbReference type="RefSeq" id="WP_336586471.1">
    <property type="nucleotide sequence ID" value="NZ_JBBAXC010000005.1"/>
</dbReference>
<dbReference type="Gene3D" id="1.20.144.10">
    <property type="entry name" value="Phosphatidic acid phosphatase type 2/haloperoxidase"/>
    <property type="match status" value="2"/>
</dbReference>
<feature type="transmembrane region" description="Helical" evidence="1">
    <location>
        <begin position="138"/>
        <end position="159"/>
    </location>
</feature>
<reference evidence="3 4" key="1">
    <citation type="journal article" date="2018" name="J. Microbiol.">
        <title>Bacillus spongiae sp. nov., isolated from sponge of Jeju Island.</title>
        <authorList>
            <person name="Lee G.E."/>
            <person name="Im W.T."/>
            <person name="Park J.S."/>
        </authorList>
    </citation>
    <scope>NUCLEOTIDE SEQUENCE [LARGE SCALE GENOMIC DNA]</scope>
    <source>
        <strain evidence="3 4">135PIL107-10</strain>
    </source>
</reference>
<dbReference type="Pfam" id="PF01569">
    <property type="entry name" value="PAP2"/>
    <property type="match status" value="1"/>
</dbReference>
<dbReference type="SUPFAM" id="SSF48317">
    <property type="entry name" value="Acid phosphatase/Vanadium-dependent haloperoxidase"/>
    <property type="match status" value="1"/>
</dbReference>
<dbReference type="PANTHER" id="PTHR14969">
    <property type="entry name" value="SPHINGOSINE-1-PHOSPHATE PHOSPHOHYDROLASE"/>
    <property type="match status" value="1"/>
</dbReference>
<keyword evidence="1" id="KW-0812">Transmembrane</keyword>
<comment type="caution">
    <text evidence="3">The sequence shown here is derived from an EMBL/GenBank/DDBJ whole genome shotgun (WGS) entry which is preliminary data.</text>
</comment>
<dbReference type="InterPro" id="IPR000326">
    <property type="entry name" value="PAP2/HPO"/>
</dbReference>
<feature type="transmembrane region" description="Helical" evidence="1">
    <location>
        <begin position="98"/>
        <end position="118"/>
    </location>
</feature>
<keyword evidence="1" id="KW-0472">Membrane</keyword>
<gene>
    <name evidence="3" type="ORF">WAK64_08185</name>
</gene>
<evidence type="ECO:0000313" key="4">
    <source>
        <dbReference type="Proteomes" id="UP001312865"/>
    </source>
</evidence>
<sequence>MDMNLNTQTTQKPKKPVIFHFAVVALCTVLLVTFTIIANIVKDTKVGLDTVLRQVFVVEPQTFIFELFSIITWFGSTPGVTIFLIVMFALLTIKYRDFSGAFLLVTLVILTNELNKFLKDFFQRERPSINSAIEAIGYSFPSGHAMTGLLAYGLATYLIVTKCKSLTTKYIIGFCGILMIILLGISRVILSAHYPTDIIAGHMMGMTLLIVAIYLNQWLSNIVSNRRLVK</sequence>
<protein>
    <submittedName>
        <fullName evidence="3">Phosphatase PAP2 family protein</fullName>
    </submittedName>
</protein>
<feature type="transmembrane region" description="Helical" evidence="1">
    <location>
        <begin position="198"/>
        <end position="219"/>
    </location>
</feature>
<organism evidence="3 4">
    <name type="scientific">Bacillus spongiae</name>
    <dbReference type="NCBI Taxonomy" id="2683610"/>
    <lineage>
        <taxon>Bacteria</taxon>
        <taxon>Bacillati</taxon>
        <taxon>Bacillota</taxon>
        <taxon>Bacilli</taxon>
        <taxon>Bacillales</taxon>
        <taxon>Bacillaceae</taxon>
        <taxon>Bacillus</taxon>
    </lineage>
</organism>
<dbReference type="PANTHER" id="PTHR14969:SF13">
    <property type="entry name" value="AT30094P"/>
    <property type="match status" value="1"/>
</dbReference>
<keyword evidence="1" id="KW-1133">Transmembrane helix</keyword>
<feature type="domain" description="Phosphatidic acid phosphatase type 2/haloperoxidase" evidence="2">
    <location>
        <begin position="102"/>
        <end position="213"/>
    </location>
</feature>
<feature type="transmembrane region" description="Helical" evidence="1">
    <location>
        <begin position="21"/>
        <end position="41"/>
    </location>
</feature>
<feature type="transmembrane region" description="Helical" evidence="1">
    <location>
        <begin position="70"/>
        <end position="91"/>
    </location>
</feature>